<organism evidence="2 3">
    <name type="scientific">Pristionchus entomophagus</name>
    <dbReference type="NCBI Taxonomy" id="358040"/>
    <lineage>
        <taxon>Eukaryota</taxon>
        <taxon>Metazoa</taxon>
        <taxon>Ecdysozoa</taxon>
        <taxon>Nematoda</taxon>
        <taxon>Chromadorea</taxon>
        <taxon>Rhabditida</taxon>
        <taxon>Rhabditina</taxon>
        <taxon>Diplogasteromorpha</taxon>
        <taxon>Diplogasteroidea</taxon>
        <taxon>Neodiplogasteridae</taxon>
        <taxon>Pristionchus</taxon>
    </lineage>
</organism>
<feature type="region of interest" description="Disordered" evidence="1">
    <location>
        <begin position="91"/>
        <end position="112"/>
    </location>
</feature>
<name>A0AAV5TF61_9BILA</name>
<feature type="non-terminal residue" evidence="2">
    <location>
        <position position="1"/>
    </location>
</feature>
<gene>
    <name evidence="2" type="ORF">PENTCL1PPCAC_13988</name>
</gene>
<proteinExistence type="predicted"/>
<accession>A0AAV5TF61</accession>
<protein>
    <submittedName>
        <fullName evidence="2">Uncharacterized protein</fullName>
    </submittedName>
</protein>
<dbReference type="PANTHER" id="PTHR37959">
    <property type="entry name" value="PROTEIN CBG15758"/>
    <property type="match status" value="1"/>
</dbReference>
<evidence type="ECO:0000313" key="3">
    <source>
        <dbReference type="Proteomes" id="UP001432027"/>
    </source>
</evidence>
<dbReference type="EMBL" id="BTSX01000004">
    <property type="protein sequence ID" value="GMS91813.1"/>
    <property type="molecule type" value="Genomic_DNA"/>
</dbReference>
<sequence>TFLAGLVAAQNFGVFIPCGFVCTRQAAFTLFLDGVNSRVTCSDRNGDISARCNNCCQAYSAAGGLSLTDAVGFPASDGRSCVCCVDNRRCGGGGSGRPVPAAAAAAGARQDN</sequence>
<dbReference type="Proteomes" id="UP001432027">
    <property type="component" value="Unassembled WGS sequence"/>
</dbReference>
<comment type="caution">
    <text evidence="2">The sequence shown here is derived from an EMBL/GenBank/DDBJ whole genome shotgun (WGS) entry which is preliminary data.</text>
</comment>
<keyword evidence="3" id="KW-1185">Reference proteome</keyword>
<evidence type="ECO:0000313" key="2">
    <source>
        <dbReference type="EMBL" id="GMS91813.1"/>
    </source>
</evidence>
<evidence type="ECO:0000256" key="1">
    <source>
        <dbReference type="SAM" id="MobiDB-lite"/>
    </source>
</evidence>
<reference evidence="2" key="1">
    <citation type="submission" date="2023-10" db="EMBL/GenBank/DDBJ databases">
        <title>Genome assembly of Pristionchus species.</title>
        <authorList>
            <person name="Yoshida K."/>
            <person name="Sommer R.J."/>
        </authorList>
    </citation>
    <scope>NUCLEOTIDE SEQUENCE</scope>
    <source>
        <strain evidence="2">RS0144</strain>
    </source>
</reference>
<dbReference type="AlphaFoldDB" id="A0AAV5TF61"/>
<dbReference type="PANTHER" id="PTHR37959:SF1">
    <property type="entry name" value="SECRETED PROTEIN"/>
    <property type="match status" value="1"/>
</dbReference>
<feature type="compositionally biased region" description="Low complexity" evidence="1">
    <location>
        <begin position="97"/>
        <end position="112"/>
    </location>
</feature>